<keyword evidence="2" id="KW-0902">Two-component regulatory system</keyword>
<protein>
    <submittedName>
        <fullName evidence="8">Phosphate regulon transcriptional regulatory protein PhoB (SphR)</fullName>
    </submittedName>
</protein>
<evidence type="ECO:0000256" key="1">
    <source>
        <dbReference type="ARBA" id="ARBA00022553"/>
    </source>
</evidence>
<keyword evidence="3" id="KW-0805">Transcription regulation</keyword>
<name>A0A1W1CMA2_9ZZZZ</name>
<dbReference type="InterPro" id="IPR001789">
    <property type="entry name" value="Sig_transdc_resp-reg_receiver"/>
</dbReference>
<dbReference type="SMART" id="SM00448">
    <property type="entry name" value="REC"/>
    <property type="match status" value="1"/>
</dbReference>
<dbReference type="GO" id="GO:0005829">
    <property type="term" value="C:cytosol"/>
    <property type="evidence" value="ECO:0007669"/>
    <property type="project" value="TreeGrafter"/>
</dbReference>
<reference evidence="8" key="1">
    <citation type="submission" date="2016-10" db="EMBL/GenBank/DDBJ databases">
        <authorList>
            <person name="de Groot N.N."/>
        </authorList>
    </citation>
    <scope>NUCLEOTIDE SEQUENCE</scope>
</reference>
<dbReference type="AlphaFoldDB" id="A0A1W1CMA2"/>
<dbReference type="InterPro" id="IPR036388">
    <property type="entry name" value="WH-like_DNA-bd_sf"/>
</dbReference>
<dbReference type="PANTHER" id="PTHR48111">
    <property type="entry name" value="REGULATOR OF RPOS"/>
    <property type="match status" value="1"/>
</dbReference>
<dbReference type="GO" id="GO:0032993">
    <property type="term" value="C:protein-DNA complex"/>
    <property type="evidence" value="ECO:0007669"/>
    <property type="project" value="TreeGrafter"/>
</dbReference>
<evidence type="ECO:0000259" key="7">
    <source>
        <dbReference type="PROSITE" id="PS51755"/>
    </source>
</evidence>
<dbReference type="CDD" id="cd00383">
    <property type="entry name" value="trans_reg_C"/>
    <property type="match status" value="1"/>
</dbReference>
<sequence>MIKILMVEDDAIITEFLTKYFTDKEYILTAVIKPSQGLHAIKKEQFDIIILDLTLPEIDGLELCKQLNSLTTTPIIISSARSDINDKLIALEYGADDYLAKPYDPRELEARIKTVLKRTGKIASDENNAFIVNEESSEIFHHNQALVLTPAEYQMLKMFLDNPNRSISRADIANSIDSMRFESGVESINVLIGRIRKKIENDPAKPQLLKTIRGIGYRFAYKI</sequence>
<dbReference type="GO" id="GO:0000156">
    <property type="term" value="F:phosphorelay response regulator activity"/>
    <property type="evidence" value="ECO:0007669"/>
    <property type="project" value="TreeGrafter"/>
</dbReference>
<evidence type="ECO:0000256" key="4">
    <source>
        <dbReference type="ARBA" id="ARBA00023125"/>
    </source>
</evidence>
<dbReference type="InterPro" id="IPR016032">
    <property type="entry name" value="Sig_transdc_resp-reg_C-effctor"/>
</dbReference>
<keyword evidence="1" id="KW-0597">Phosphoprotein</keyword>
<dbReference type="SUPFAM" id="SSF52172">
    <property type="entry name" value="CheY-like"/>
    <property type="match status" value="1"/>
</dbReference>
<dbReference type="SUPFAM" id="SSF46894">
    <property type="entry name" value="C-terminal effector domain of the bipartite response regulators"/>
    <property type="match status" value="1"/>
</dbReference>
<dbReference type="GO" id="GO:0000976">
    <property type="term" value="F:transcription cis-regulatory region binding"/>
    <property type="evidence" value="ECO:0007669"/>
    <property type="project" value="TreeGrafter"/>
</dbReference>
<proteinExistence type="predicted"/>
<dbReference type="InterPro" id="IPR001867">
    <property type="entry name" value="OmpR/PhoB-type_DNA-bd"/>
</dbReference>
<gene>
    <name evidence="8" type="ORF">MNB_SM-4-1248</name>
</gene>
<dbReference type="PROSITE" id="PS50110">
    <property type="entry name" value="RESPONSE_REGULATORY"/>
    <property type="match status" value="1"/>
</dbReference>
<dbReference type="Pfam" id="PF00486">
    <property type="entry name" value="Trans_reg_C"/>
    <property type="match status" value="1"/>
</dbReference>
<evidence type="ECO:0000256" key="3">
    <source>
        <dbReference type="ARBA" id="ARBA00023015"/>
    </source>
</evidence>
<organism evidence="8">
    <name type="scientific">hydrothermal vent metagenome</name>
    <dbReference type="NCBI Taxonomy" id="652676"/>
    <lineage>
        <taxon>unclassified sequences</taxon>
        <taxon>metagenomes</taxon>
        <taxon>ecological metagenomes</taxon>
    </lineage>
</organism>
<dbReference type="PROSITE" id="PS51755">
    <property type="entry name" value="OMPR_PHOB"/>
    <property type="match status" value="1"/>
</dbReference>
<dbReference type="Gene3D" id="6.10.250.690">
    <property type="match status" value="1"/>
</dbReference>
<dbReference type="EMBL" id="FPHF01000092">
    <property type="protein sequence ID" value="SFV66791.1"/>
    <property type="molecule type" value="Genomic_DNA"/>
</dbReference>
<dbReference type="Gene3D" id="3.40.50.2300">
    <property type="match status" value="1"/>
</dbReference>
<dbReference type="InterPro" id="IPR011006">
    <property type="entry name" value="CheY-like_superfamily"/>
</dbReference>
<evidence type="ECO:0000313" key="8">
    <source>
        <dbReference type="EMBL" id="SFV66791.1"/>
    </source>
</evidence>
<dbReference type="SMART" id="SM00862">
    <property type="entry name" value="Trans_reg_C"/>
    <property type="match status" value="1"/>
</dbReference>
<evidence type="ECO:0000259" key="6">
    <source>
        <dbReference type="PROSITE" id="PS50110"/>
    </source>
</evidence>
<feature type="domain" description="OmpR/PhoB-type" evidence="7">
    <location>
        <begin position="119"/>
        <end position="221"/>
    </location>
</feature>
<accession>A0A1W1CMA2</accession>
<evidence type="ECO:0000256" key="5">
    <source>
        <dbReference type="ARBA" id="ARBA00023163"/>
    </source>
</evidence>
<dbReference type="InterPro" id="IPR039420">
    <property type="entry name" value="WalR-like"/>
</dbReference>
<keyword evidence="5" id="KW-0804">Transcription</keyword>
<dbReference type="Pfam" id="PF00072">
    <property type="entry name" value="Response_reg"/>
    <property type="match status" value="1"/>
</dbReference>
<dbReference type="Gene3D" id="1.10.10.10">
    <property type="entry name" value="Winged helix-like DNA-binding domain superfamily/Winged helix DNA-binding domain"/>
    <property type="match status" value="1"/>
</dbReference>
<feature type="domain" description="Response regulatory" evidence="6">
    <location>
        <begin position="3"/>
        <end position="116"/>
    </location>
</feature>
<keyword evidence="4" id="KW-0238">DNA-binding</keyword>
<dbReference type="GO" id="GO:0006355">
    <property type="term" value="P:regulation of DNA-templated transcription"/>
    <property type="evidence" value="ECO:0007669"/>
    <property type="project" value="InterPro"/>
</dbReference>
<evidence type="ECO:0000256" key="2">
    <source>
        <dbReference type="ARBA" id="ARBA00023012"/>
    </source>
</evidence>
<dbReference type="PANTHER" id="PTHR48111:SF22">
    <property type="entry name" value="REGULATOR OF RPOS"/>
    <property type="match status" value="1"/>
</dbReference>